<dbReference type="CDD" id="cd00798">
    <property type="entry name" value="INT_XerDC_C"/>
    <property type="match status" value="1"/>
</dbReference>
<feature type="active site" evidence="11">
    <location>
        <position position="162"/>
    </location>
</feature>
<dbReference type="PANTHER" id="PTHR30349:SF77">
    <property type="entry name" value="TYROSINE RECOMBINASE XERC"/>
    <property type="match status" value="1"/>
</dbReference>
<protein>
    <recommendedName>
        <fullName evidence="11 12">Tyrosine recombinase XerC</fullName>
    </recommendedName>
</protein>
<dbReference type="InterPro" id="IPR004107">
    <property type="entry name" value="Integrase_SAM-like_N"/>
</dbReference>
<comment type="caution">
    <text evidence="15">The sequence shown here is derived from an EMBL/GenBank/DDBJ whole genome shotgun (WGS) entry which is preliminary data.</text>
</comment>
<evidence type="ECO:0000313" key="16">
    <source>
        <dbReference type="Proteomes" id="UP000322294"/>
    </source>
</evidence>
<feature type="active site" evidence="11">
    <location>
        <position position="260"/>
    </location>
</feature>
<dbReference type="Gene3D" id="1.10.443.10">
    <property type="entry name" value="Intergrase catalytic core"/>
    <property type="match status" value="1"/>
</dbReference>
<dbReference type="InterPro" id="IPR023009">
    <property type="entry name" value="Tyrosine_recombinase_XerC/XerD"/>
</dbReference>
<comment type="similarity">
    <text evidence="2 11">Belongs to the 'phage' integrase family. XerC subfamily.</text>
</comment>
<name>A0A5S5B1Y6_9FIRM</name>
<dbReference type="GO" id="GO:0003677">
    <property type="term" value="F:DNA binding"/>
    <property type="evidence" value="ECO:0007669"/>
    <property type="project" value="UniProtKB-UniRule"/>
</dbReference>
<evidence type="ECO:0000256" key="4">
    <source>
        <dbReference type="ARBA" id="ARBA00022490"/>
    </source>
</evidence>
<keyword evidence="8 11" id="KW-0238">DNA-binding</keyword>
<dbReference type="InterPro" id="IPR013762">
    <property type="entry name" value="Integrase-like_cat_sf"/>
</dbReference>
<sequence>MVVYYLFTARLINVENQAIDSFLTYISAAKNQSPNTLKAYANDLRQFIEYLEQNKISETKTLNDITHLDIRGFLAYLKESGATKKTIARKLSTIRSFFRYLSTEGLVSEDPTKMVQGMKLPQKLPLFLYPAEIEALLSAPGRDVLGIRDRAIMELLYATGMRVSELVSLKLKDVNLGANFIIVFGKGSRERVVFFGSKAAESLEEYLRKSRPYLVKNLTCEYLFLNKNGTRLTDRSVRRIIDKYVNLLSLNARISPHTLRHTFATHMLNNGADLKTVQELLGHVSLSTTQIYTHVTKERLKEVYDRTFPHS</sequence>
<evidence type="ECO:0000259" key="14">
    <source>
        <dbReference type="PROSITE" id="PS51900"/>
    </source>
</evidence>
<dbReference type="HAMAP" id="MF_01808">
    <property type="entry name" value="Recomb_XerC_XerD"/>
    <property type="match status" value="1"/>
</dbReference>
<organism evidence="15 16">
    <name type="scientific">Thermosediminibacter litoriperuensis</name>
    <dbReference type="NCBI Taxonomy" id="291989"/>
    <lineage>
        <taxon>Bacteria</taxon>
        <taxon>Bacillati</taxon>
        <taxon>Bacillota</taxon>
        <taxon>Clostridia</taxon>
        <taxon>Thermosediminibacterales</taxon>
        <taxon>Thermosediminibacteraceae</taxon>
        <taxon>Thermosediminibacter</taxon>
    </lineage>
</organism>
<feature type="domain" description="Core-binding (CB)" evidence="14">
    <location>
        <begin position="13"/>
        <end position="102"/>
    </location>
</feature>
<dbReference type="PANTHER" id="PTHR30349">
    <property type="entry name" value="PHAGE INTEGRASE-RELATED"/>
    <property type="match status" value="1"/>
</dbReference>
<evidence type="ECO:0000256" key="6">
    <source>
        <dbReference type="ARBA" id="ARBA00022829"/>
    </source>
</evidence>
<dbReference type="InterPro" id="IPR011931">
    <property type="entry name" value="Recomb_XerC"/>
</dbReference>
<dbReference type="Pfam" id="PF00589">
    <property type="entry name" value="Phage_integrase"/>
    <property type="match status" value="1"/>
</dbReference>
<dbReference type="GO" id="GO:0005737">
    <property type="term" value="C:cytoplasm"/>
    <property type="evidence" value="ECO:0007669"/>
    <property type="project" value="UniProtKB-SubCell"/>
</dbReference>
<comment type="similarity">
    <text evidence="3">Belongs to the 'phage' integrase family. XerD subfamily.</text>
</comment>
<dbReference type="GO" id="GO:0051301">
    <property type="term" value="P:cell division"/>
    <property type="evidence" value="ECO:0007669"/>
    <property type="project" value="UniProtKB-UniRule"/>
</dbReference>
<dbReference type="InterPro" id="IPR011010">
    <property type="entry name" value="DNA_brk_join_enz"/>
</dbReference>
<dbReference type="EMBL" id="VNHO01000001">
    <property type="protein sequence ID" value="TYP59940.1"/>
    <property type="molecule type" value="Genomic_DNA"/>
</dbReference>
<dbReference type="AlphaFoldDB" id="A0A5S5B1Y6"/>
<evidence type="ECO:0000256" key="8">
    <source>
        <dbReference type="ARBA" id="ARBA00023125"/>
    </source>
</evidence>
<comment type="subcellular location">
    <subcellularLocation>
        <location evidence="1 11">Cytoplasm</location>
    </subcellularLocation>
</comment>
<dbReference type="GO" id="GO:0009037">
    <property type="term" value="F:tyrosine-based site-specific recombinase activity"/>
    <property type="evidence" value="ECO:0007669"/>
    <property type="project" value="UniProtKB-UniRule"/>
</dbReference>
<evidence type="ECO:0000256" key="9">
    <source>
        <dbReference type="ARBA" id="ARBA00023172"/>
    </source>
</evidence>
<keyword evidence="4 11" id="KW-0963">Cytoplasm</keyword>
<dbReference type="InterPro" id="IPR002104">
    <property type="entry name" value="Integrase_catalytic"/>
</dbReference>
<evidence type="ECO:0000256" key="11">
    <source>
        <dbReference type="HAMAP-Rule" id="MF_01808"/>
    </source>
</evidence>
<dbReference type="InterPro" id="IPR011932">
    <property type="entry name" value="Recomb_XerD"/>
</dbReference>
<feature type="domain" description="Tyr recombinase" evidence="13">
    <location>
        <begin position="123"/>
        <end position="305"/>
    </location>
</feature>
<keyword evidence="9 11" id="KW-0233">DNA recombination</keyword>
<keyword evidence="6 11" id="KW-0159">Chromosome partition</keyword>
<dbReference type="Proteomes" id="UP000322294">
    <property type="component" value="Unassembled WGS sequence"/>
</dbReference>
<feature type="active site" evidence="11">
    <location>
        <position position="186"/>
    </location>
</feature>
<comment type="subunit">
    <text evidence="11">Forms a cyclic heterotetrameric complex composed of two molecules of XerC and two molecules of XerD.</text>
</comment>
<evidence type="ECO:0000256" key="3">
    <source>
        <dbReference type="ARBA" id="ARBA00010450"/>
    </source>
</evidence>
<feature type="active site" evidence="11">
    <location>
        <position position="257"/>
    </location>
</feature>
<dbReference type="PROSITE" id="PS51900">
    <property type="entry name" value="CB"/>
    <property type="match status" value="1"/>
</dbReference>
<dbReference type="PROSITE" id="PS51898">
    <property type="entry name" value="TYR_RECOMBINASE"/>
    <property type="match status" value="1"/>
</dbReference>
<keyword evidence="5 11" id="KW-0132">Cell division</keyword>
<keyword evidence="7 11" id="KW-0229">DNA integration</keyword>
<dbReference type="Pfam" id="PF02899">
    <property type="entry name" value="Phage_int_SAM_1"/>
    <property type="match status" value="1"/>
</dbReference>
<dbReference type="GO" id="GO:0006313">
    <property type="term" value="P:DNA transposition"/>
    <property type="evidence" value="ECO:0007669"/>
    <property type="project" value="UniProtKB-UniRule"/>
</dbReference>
<proteinExistence type="inferred from homology"/>
<dbReference type="GO" id="GO:0007059">
    <property type="term" value="P:chromosome segregation"/>
    <property type="evidence" value="ECO:0007669"/>
    <property type="project" value="UniProtKB-UniRule"/>
</dbReference>
<evidence type="ECO:0000256" key="12">
    <source>
        <dbReference type="NCBIfam" id="TIGR02224"/>
    </source>
</evidence>
<keyword evidence="16" id="KW-1185">Reference proteome</keyword>
<evidence type="ECO:0000313" key="15">
    <source>
        <dbReference type="EMBL" id="TYP59940.1"/>
    </source>
</evidence>
<keyword evidence="10 11" id="KW-0131">Cell cycle</keyword>
<evidence type="ECO:0000256" key="10">
    <source>
        <dbReference type="ARBA" id="ARBA00023306"/>
    </source>
</evidence>
<reference evidence="15 16" key="1">
    <citation type="submission" date="2019-07" db="EMBL/GenBank/DDBJ databases">
        <title>Genomic Encyclopedia of Type Strains, Phase I: the one thousand microbial genomes (KMG-I) project.</title>
        <authorList>
            <person name="Kyrpides N."/>
        </authorList>
    </citation>
    <scope>NUCLEOTIDE SEQUENCE [LARGE SCALE GENOMIC DNA]</scope>
    <source>
        <strain evidence="15 16">DSM 16647</strain>
    </source>
</reference>
<dbReference type="NCBIfam" id="TIGR02225">
    <property type="entry name" value="recomb_XerD"/>
    <property type="match status" value="1"/>
</dbReference>
<evidence type="ECO:0000256" key="2">
    <source>
        <dbReference type="ARBA" id="ARBA00006657"/>
    </source>
</evidence>
<dbReference type="NCBIfam" id="NF040815">
    <property type="entry name" value="recomb_XerA_Arch"/>
    <property type="match status" value="1"/>
</dbReference>
<dbReference type="NCBIfam" id="NF001399">
    <property type="entry name" value="PRK00283.1"/>
    <property type="match status" value="1"/>
</dbReference>
<evidence type="ECO:0000256" key="5">
    <source>
        <dbReference type="ARBA" id="ARBA00022618"/>
    </source>
</evidence>
<dbReference type="NCBIfam" id="TIGR02224">
    <property type="entry name" value="recomb_XerC"/>
    <property type="match status" value="1"/>
</dbReference>
<evidence type="ECO:0000259" key="13">
    <source>
        <dbReference type="PROSITE" id="PS51898"/>
    </source>
</evidence>
<feature type="active site" description="O-(3'-phospho-DNA)-tyrosine intermediate" evidence="11">
    <location>
        <position position="292"/>
    </location>
</feature>
<dbReference type="SUPFAM" id="SSF56349">
    <property type="entry name" value="DNA breaking-rejoining enzymes"/>
    <property type="match status" value="1"/>
</dbReference>
<dbReference type="Gene3D" id="1.10.150.130">
    <property type="match status" value="1"/>
</dbReference>
<dbReference type="InterPro" id="IPR010998">
    <property type="entry name" value="Integrase_recombinase_N"/>
</dbReference>
<dbReference type="InterPro" id="IPR050090">
    <property type="entry name" value="Tyrosine_recombinase_XerCD"/>
</dbReference>
<feature type="active site" evidence="11">
    <location>
        <position position="283"/>
    </location>
</feature>
<gene>
    <name evidence="11" type="primary">xerC</name>
    <name evidence="15" type="ORF">LZ11_00102</name>
</gene>
<accession>A0A5S5B1Y6</accession>
<dbReference type="InterPro" id="IPR044068">
    <property type="entry name" value="CB"/>
</dbReference>
<comment type="function">
    <text evidence="11">Site-specific tyrosine recombinase, which acts by catalyzing the cutting and rejoining of the recombining DNA molecules. The XerC-XerD complex is essential to convert dimers of the bacterial chromosome into monomers to permit their segregation at cell division. It also contributes to the segregational stability of plasmids.</text>
</comment>
<evidence type="ECO:0000256" key="1">
    <source>
        <dbReference type="ARBA" id="ARBA00004496"/>
    </source>
</evidence>
<evidence type="ECO:0000256" key="7">
    <source>
        <dbReference type="ARBA" id="ARBA00022908"/>
    </source>
</evidence>